<keyword evidence="3" id="KW-1185">Reference proteome</keyword>
<dbReference type="Proteomes" id="UP000657385">
    <property type="component" value="Unassembled WGS sequence"/>
</dbReference>
<dbReference type="PANTHER" id="PTHR34400">
    <property type="match status" value="1"/>
</dbReference>
<reference evidence="2" key="1">
    <citation type="submission" date="2020-11" db="EMBL/GenBank/DDBJ databases">
        <title>Isolation and identification of active actinomycetes.</title>
        <authorList>
            <person name="Yu B."/>
        </authorList>
    </citation>
    <scope>NUCLEOTIDE SEQUENCE</scope>
    <source>
        <strain evidence="2">NEAU-YB345</strain>
    </source>
</reference>
<proteinExistence type="predicted"/>
<organism evidence="2 3">
    <name type="scientific">Streptacidiphilus fuscans</name>
    <dbReference type="NCBI Taxonomy" id="2789292"/>
    <lineage>
        <taxon>Bacteria</taxon>
        <taxon>Bacillati</taxon>
        <taxon>Actinomycetota</taxon>
        <taxon>Actinomycetes</taxon>
        <taxon>Kitasatosporales</taxon>
        <taxon>Streptomycetaceae</taxon>
        <taxon>Streptacidiphilus</taxon>
    </lineage>
</organism>
<name>A0A931FEM8_9ACTN</name>
<gene>
    <name evidence="2" type="ORF">I2501_22405</name>
</gene>
<dbReference type="InterPro" id="IPR012347">
    <property type="entry name" value="Ferritin-like"/>
</dbReference>
<feature type="domain" description="Iminophenyl-pyruvate dimer synthase" evidence="1">
    <location>
        <begin position="24"/>
        <end position="230"/>
    </location>
</feature>
<evidence type="ECO:0000313" key="3">
    <source>
        <dbReference type="Proteomes" id="UP000657385"/>
    </source>
</evidence>
<evidence type="ECO:0000313" key="2">
    <source>
        <dbReference type="EMBL" id="MBF9070773.1"/>
    </source>
</evidence>
<dbReference type="EMBL" id="JADPRT010000009">
    <property type="protein sequence ID" value="MBF9070773.1"/>
    <property type="molecule type" value="Genomic_DNA"/>
</dbReference>
<dbReference type="PANTHER" id="PTHR34400:SF4">
    <property type="entry name" value="MEMBRANE PROTEIN"/>
    <property type="match status" value="1"/>
</dbReference>
<dbReference type="AlphaFoldDB" id="A0A931FEM8"/>
<evidence type="ECO:0000259" key="1">
    <source>
        <dbReference type="Pfam" id="PF12902"/>
    </source>
</evidence>
<protein>
    <submittedName>
        <fullName evidence="2">Ferritin-like protein</fullName>
    </submittedName>
</protein>
<comment type="caution">
    <text evidence="2">The sequence shown here is derived from an EMBL/GenBank/DDBJ whole genome shotgun (WGS) entry which is preliminary data.</text>
</comment>
<dbReference type="Pfam" id="PF12902">
    <property type="entry name" value="Ferritin-like"/>
    <property type="match status" value="1"/>
</dbReference>
<dbReference type="RefSeq" id="WP_196195932.1">
    <property type="nucleotide sequence ID" value="NZ_JADPRT010000009.1"/>
</dbReference>
<dbReference type="InterPro" id="IPR026820">
    <property type="entry name" value="VioB/RebD_dom"/>
</dbReference>
<dbReference type="Gene3D" id="1.20.1260.10">
    <property type="match status" value="1"/>
</dbReference>
<accession>A0A931FEM8</accession>
<sequence>MATAIEDATEAPVVRDIVWIRQALQRAIELEHSTLPLYTAAMLSLEVQNYTSYNSIRSVLMEEMVHMSIAANMLAAIGGRPRIKNISHVFPSKGLPGGVEPDLHIGLAKLSKAQLQNFMRLESPLFLLPPEFSHESYPTIGKLYGEIRAAIVDNAAELRAAVTGGRIANQVGDNIGFKTIVPTPGVDPIDQLLEGIDEILEQGEGASSGLIQAGAAFQHEESHYGKFAELWYGHQYRQPNPVVELTRESEAVYFQGDRIDWPAVVNTLAVPADGYDRLLAEDPDGEAAAAELDMFDQGYTAMMGKLDELWNGSSDPMTQWATFGEAVEHMAKFRVLSCFTLMRREVPRALVDDLPRLYPTEFGFLRTYTDLDQPVFYGPRFRNLAADNRK</sequence>